<proteinExistence type="predicted"/>
<feature type="transmembrane region" description="Helical" evidence="1">
    <location>
        <begin position="65"/>
        <end position="88"/>
    </location>
</feature>
<keyword evidence="1" id="KW-0472">Membrane</keyword>
<keyword evidence="1" id="KW-0812">Transmembrane</keyword>
<dbReference type="AlphaFoldDB" id="A0A5B7JSG4"/>
<accession>A0A5B7JSG4</accession>
<dbReference type="Proteomes" id="UP000324222">
    <property type="component" value="Unassembled WGS sequence"/>
</dbReference>
<gene>
    <name evidence="2" type="ORF">E2C01_094446</name>
</gene>
<protein>
    <submittedName>
        <fullName evidence="2">Uncharacterized protein</fullName>
    </submittedName>
</protein>
<evidence type="ECO:0000256" key="1">
    <source>
        <dbReference type="SAM" id="Phobius"/>
    </source>
</evidence>
<keyword evidence="3" id="KW-1185">Reference proteome</keyword>
<reference evidence="2 3" key="1">
    <citation type="submission" date="2019-05" db="EMBL/GenBank/DDBJ databases">
        <title>Another draft genome of Portunus trituberculatus and its Hox gene families provides insights of decapod evolution.</title>
        <authorList>
            <person name="Jeong J.-H."/>
            <person name="Song I."/>
            <person name="Kim S."/>
            <person name="Choi T."/>
            <person name="Kim D."/>
            <person name="Ryu S."/>
            <person name="Kim W."/>
        </authorList>
    </citation>
    <scope>NUCLEOTIDE SEQUENCE [LARGE SCALE GENOMIC DNA]</scope>
    <source>
        <tissue evidence="2">Muscle</tissue>
    </source>
</reference>
<keyword evidence="1" id="KW-1133">Transmembrane helix</keyword>
<dbReference type="EMBL" id="VSRR010116781">
    <property type="protein sequence ID" value="MPC99052.1"/>
    <property type="molecule type" value="Genomic_DNA"/>
</dbReference>
<organism evidence="2 3">
    <name type="scientific">Portunus trituberculatus</name>
    <name type="common">Swimming crab</name>
    <name type="synonym">Neptunus trituberculatus</name>
    <dbReference type="NCBI Taxonomy" id="210409"/>
    <lineage>
        <taxon>Eukaryota</taxon>
        <taxon>Metazoa</taxon>
        <taxon>Ecdysozoa</taxon>
        <taxon>Arthropoda</taxon>
        <taxon>Crustacea</taxon>
        <taxon>Multicrustacea</taxon>
        <taxon>Malacostraca</taxon>
        <taxon>Eumalacostraca</taxon>
        <taxon>Eucarida</taxon>
        <taxon>Decapoda</taxon>
        <taxon>Pleocyemata</taxon>
        <taxon>Brachyura</taxon>
        <taxon>Eubrachyura</taxon>
        <taxon>Portunoidea</taxon>
        <taxon>Portunidae</taxon>
        <taxon>Portuninae</taxon>
        <taxon>Portunus</taxon>
    </lineage>
</organism>
<evidence type="ECO:0000313" key="2">
    <source>
        <dbReference type="EMBL" id="MPC99052.1"/>
    </source>
</evidence>
<evidence type="ECO:0000313" key="3">
    <source>
        <dbReference type="Proteomes" id="UP000324222"/>
    </source>
</evidence>
<comment type="caution">
    <text evidence="2">The sequence shown here is derived from an EMBL/GenBank/DDBJ whole genome shotgun (WGS) entry which is preliminary data.</text>
</comment>
<name>A0A5B7JSG4_PORTR</name>
<sequence>MAKLLLRVEIKEGSQPTVLGLLYRPLNATKQINSSLWQELNTTNRYLTGRSIPVQYMDTLKAVCLLHLFCVSALTVIGCVSATAAVPIRQSKVFLTKTRPAPACPPAGGCHINLLHLGDAPQVNLHRPRSPLTVATVSTTATSTVGP</sequence>